<name>A0A939BYF7_9ACTN</name>
<organism evidence="1 2">
    <name type="scientific">Nakamurella leprariae</name>
    <dbReference type="NCBI Taxonomy" id="2803911"/>
    <lineage>
        <taxon>Bacteria</taxon>
        <taxon>Bacillati</taxon>
        <taxon>Actinomycetota</taxon>
        <taxon>Actinomycetes</taxon>
        <taxon>Nakamurellales</taxon>
        <taxon>Nakamurellaceae</taxon>
        <taxon>Nakamurella</taxon>
    </lineage>
</organism>
<comment type="caution">
    <text evidence="1">The sequence shown here is derived from an EMBL/GenBank/DDBJ whole genome shotgun (WGS) entry which is preliminary data.</text>
</comment>
<evidence type="ECO:0000313" key="1">
    <source>
        <dbReference type="EMBL" id="MBM9469508.1"/>
    </source>
</evidence>
<accession>A0A939BYF7</accession>
<protein>
    <submittedName>
        <fullName evidence="1">Uncharacterized protein</fullName>
    </submittedName>
</protein>
<dbReference type="AlphaFoldDB" id="A0A939BYF7"/>
<reference evidence="1" key="1">
    <citation type="submission" date="2021-01" db="EMBL/GenBank/DDBJ databases">
        <title>YIM 132084 draft genome.</title>
        <authorList>
            <person name="An D."/>
        </authorList>
    </citation>
    <scope>NUCLEOTIDE SEQUENCE</scope>
    <source>
        <strain evidence="1">YIM 132084</strain>
    </source>
</reference>
<dbReference type="RefSeq" id="WP_205262474.1">
    <property type="nucleotide sequence ID" value="NZ_JAERWK010000029.1"/>
</dbReference>
<dbReference type="Proteomes" id="UP000663792">
    <property type="component" value="Unassembled WGS sequence"/>
</dbReference>
<gene>
    <name evidence="1" type="ORF">JL106_19665</name>
</gene>
<dbReference type="EMBL" id="JAERWK010000029">
    <property type="protein sequence ID" value="MBM9469508.1"/>
    <property type="molecule type" value="Genomic_DNA"/>
</dbReference>
<keyword evidence="2" id="KW-1185">Reference proteome</keyword>
<evidence type="ECO:0000313" key="2">
    <source>
        <dbReference type="Proteomes" id="UP000663792"/>
    </source>
</evidence>
<sequence>MGAAVLALIPGCGSVVPGTPLPANYREQGIDAAVAVDADSETFDLRGRFALQDFEGFVDLGDGCVGIRGYDDIGAGTQITVSDSGGKVVALGELGRGVENDEYGCVYLFLVEDVPGGAGFYSVEISHRGSMRISEADARAGKFEAGLG</sequence>
<proteinExistence type="predicted"/>